<name>A0A835CE25_9FABA</name>
<evidence type="ECO:0000313" key="3">
    <source>
        <dbReference type="Proteomes" id="UP000634136"/>
    </source>
</evidence>
<feature type="compositionally biased region" description="Polar residues" evidence="1">
    <location>
        <begin position="243"/>
        <end position="263"/>
    </location>
</feature>
<feature type="compositionally biased region" description="Polar residues" evidence="1">
    <location>
        <begin position="174"/>
        <end position="208"/>
    </location>
</feature>
<feature type="compositionally biased region" description="Low complexity" evidence="1">
    <location>
        <begin position="220"/>
        <end position="231"/>
    </location>
</feature>
<organism evidence="2 3">
    <name type="scientific">Senna tora</name>
    <dbReference type="NCBI Taxonomy" id="362788"/>
    <lineage>
        <taxon>Eukaryota</taxon>
        <taxon>Viridiplantae</taxon>
        <taxon>Streptophyta</taxon>
        <taxon>Embryophyta</taxon>
        <taxon>Tracheophyta</taxon>
        <taxon>Spermatophyta</taxon>
        <taxon>Magnoliopsida</taxon>
        <taxon>eudicotyledons</taxon>
        <taxon>Gunneridae</taxon>
        <taxon>Pentapetalae</taxon>
        <taxon>rosids</taxon>
        <taxon>fabids</taxon>
        <taxon>Fabales</taxon>
        <taxon>Fabaceae</taxon>
        <taxon>Caesalpinioideae</taxon>
        <taxon>Cassia clade</taxon>
        <taxon>Senna</taxon>
    </lineage>
</organism>
<gene>
    <name evidence="2" type="ORF">G2W53_007281</name>
</gene>
<dbReference type="PANTHER" id="PTHR11439:SF467">
    <property type="entry name" value="INTEGRASE CATALYTIC DOMAIN-CONTAINING PROTEIN"/>
    <property type="match status" value="1"/>
</dbReference>
<keyword evidence="3" id="KW-1185">Reference proteome</keyword>
<dbReference type="PANTHER" id="PTHR11439">
    <property type="entry name" value="GAG-POL-RELATED RETROTRANSPOSON"/>
    <property type="match status" value="1"/>
</dbReference>
<feature type="compositionally biased region" description="Gly residues" evidence="1">
    <location>
        <begin position="125"/>
        <end position="134"/>
    </location>
</feature>
<evidence type="ECO:0000256" key="1">
    <source>
        <dbReference type="SAM" id="MobiDB-lite"/>
    </source>
</evidence>
<dbReference type="AlphaFoldDB" id="A0A835CE25"/>
<dbReference type="OrthoDB" id="3028009at2759"/>
<protein>
    <submittedName>
        <fullName evidence="2">Copia protein</fullName>
    </submittedName>
</protein>
<comment type="caution">
    <text evidence="2">The sequence shown here is derived from an EMBL/GenBank/DDBJ whole genome shotgun (WGS) entry which is preliminary data.</text>
</comment>
<sequence length="408" mass="44529">MYSCIPFFPSSVISSQSKAAYTLFSSSSQSTSVKLDRSNFLLWESVVLSFIEGNKLQSHISGLVSPSPRTVVASDGAEATPNPDFEECRLEKLSHFSSLIIQPSADVAIRDDGENRPSTVNNNAGRGGNRGGFRSGERVLDVNDKTEAEIPILVLDRGAGSKSGFEVEDKQRFSTDSISRVRINSTASSPSGEISPRASSSCHFSTSRDVSHAHAPVQHSSSESLLNSQASVPDVPSAHVEAFQSNEDCSGLQPTSSPLNEAQDNPRHPMMTRAKMGILKPKYPYVGLLSTETPISLDLASEPRIHRDDSGFYLSQSKYIMDLLKKFNMSDCAPVLTPMVTGRPFSKQVGNPMKDPSLFRQAVGSLQYLLTTRPDIAYSVNKLSQFMSDATDDHYQGVKRIFRTALHV</sequence>
<feature type="region of interest" description="Disordered" evidence="1">
    <location>
        <begin position="110"/>
        <end position="137"/>
    </location>
</feature>
<dbReference type="Proteomes" id="UP000634136">
    <property type="component" value="Unassembled WGS sequence"/>
</dbReference>
<proteinExistence type="predicted"/>
<dbReference type="EMBL" id="JAAIUW010000003">
    <property type="protein sequence ID" value="KAF7838799.1"/>
    <property type="molecule type" value="Genomic_DNA"/>
</dbReference>
<reference evidence="2" key="1">
    <citation type="submission" date="2020-09" db="EMBL/GenBank/DDBJ databases">
        <title>Genome-Enabled Discovery of Anthraquinone Biosynthesis in Senna tora.</title>
        <authorList>
            <person name="Kang S.-H."/>
            <person name="Pandey R.P."/>
            <person name="Lee C.-M."/>
            <person name="Sim J.-S."/>
            <person name="Jeong J.-T."/>
            <person name="Choi B.-S."/>
            <person name="Jung M."/>
            <person name="Ginzburg D."/>
            <person name="Zhao K."/>
            <person name="Won S.Y."/>
            <person name="Oh T.-J."/>
            <person name="Yu Y."/>
            <person name="Kim N.-H."/>
            <person name="Lee O.R."/>
            <person name="Lee T.-H."/>
            <person name="Bashyal P."/>
            <person name="Kim T.-S."/>
            <person name="Lee W.-H."/>
            <person name="Kawkins C."/>
            <person name="Kim C.-K."/>
            <person name="Kim J.S."/>
            <person name="Ahn B.O."/>
            <person name="Rhee S.Y."/>
            <person name="Sohng J.K."/>
        </authorList>
    </citation>
    <scope>NUCLEOTIDE SEQUENCE</scope>
    <source>
        <tissue evidence="2">Leaf</tissue>
    </source>
</reference>
<accession>A0A835CE25</accession>
<evidence type="ECO:0000313" key="2">
    <source>
        <dbReference type="EMBL" id="KAF7838799.1"/>
    </source>
</evidence>
<feature type="region of interest" description="Disordered" evidence="1">
    <location>
        <begin position="164"/>
        <end position="268"/>
    </location>
</feature>